<reference evidence="6 7" key="1">
    <citation type="submission" date="2018-09" db="EMBL/GenBank/DDBJ databases">
        <title>Glutamicibacter mishrai S5-52T (LMG 29155T = KCTC 39846T).</title>
        <authorList>
            <person name="Das S.K."/>
        </authorList>
    </citation>
    <scope>NUCLEOTIDE SEQUENCE [LARGE SCALE GENOMIC DNA]</scope>
    <source>
        <strain evidence="6 7">S5-52</strain>
    </source>
</reference>
<evidence type="ECO:0000259" key="4">
    <source>
        <dbReference type="PROSITE" id="PS51077"/>
    </source>
</evidence>
<protein>
    <submittedName>
        <fullName evidence="6">IclR family transcriptional regulator</fullName>
    </submittedName>
</protein>
<dbReference type="EMBL" id="CP032549">
    <property type="protein sequence ID" value="QIV87272.1"/>
    <property type="molecule type" value="Genomic_DNA"/>
</dbReference>
<keyword evidence="3" id="KW-0804">Transcription</keyword>
<dbReference type="InterPro" id="IPR005471">
    <property type="entry name" value="Tscrpt_reg_IclR_N"/>
</dbReference>
<proteinExistence type="predicted"/>
<keyword evidence="7" id="KW-1185">Reference proteome</keyword>
<evidence type="ECO:0000313" key="7">
    <source>
        <dbReference type="Proteomes" id="UP000502331"/>
    </source>
</evidence>
<organism evidence="6 7">
    <name type="scientific">Glutamicibacter mishrai</name>
    <dbReference type="NCBI Taxonomy" id="1775880"/>
    <lineage>
        <taxon>Bacteria</taxon>
        <taxon>Bacillati</taxon>
        <taxon>Actinomycetota</taxon>
        <taxon>Actinomycetes</taxon>
        <taxon>Micrococcales</taxon>
        <taxon>Micrococcaceae</taxon>
        <taxon>Glutamicibacter</taxon>
    </lineage>
</organism>
<dbReference type="SMART" id="SM00346">
    <property type="entry name" value="HTH_ICLR"/>
    <property type="match status" value="1"/>
</dbReference>
<dbReference type="InterPro" id="IPR036390">
    <property type="entry name" value="WH_DNA-bd_sf"/>
</dbReference>
<dbReference type="PROSITE" id="PS51077">
    <property type="entry name" value="HTH_ICLR"/>
    <property type="match status" value="1"/>
</dbReference>
<sequence>MAAEKEKSEAPNGMRSLTRAIAVFEQIQRYEHPRRLSTIAADMGMSSPTTLRILRVLQEAGLVSQTDKSYRLGPAVLPAARVFLENDPLPRVAQPILQQLSQATKLTASLYTRLGSERVLVERVVGESSLGYNLPQGRRLPLTAGAAGRIFLLGADDDELTQIAETSRHLHYENEDFDLKAIKARAPMADASYAISEDERALGIISIAAAIPSRQGPPTEALSLTGPIHTVTRETLEARAPELLQAARRLSDLLASSVY</sequence>
<dbReference type="SUPFAM" id="SSF46785">
    <property type="entry name" value="Winged helix' DNA-binding domain"/>
    <property type="match status" value="1"/>
</dbReference>
<dbReference type="InterPro" id="IPR029016">
    <property type="entry name" value="GAF-like_dom_sf"/>
</dbReference>
<dbReference type="InterPro" id="IPR050707">
    <property type="entry name" value="HTH_MetabolicPath_Reg"/>
</dbReference>
<keyword evidence="2" id="KW-0238">DNA-binding</keyword>
<dbReference type="InterPro" id="IPR014757">
    <property type="entry name" value="Tscrpt_reg_IclR_C"/>
</dbReference>
<dbReference type="PANTHER" id="PTHR30136">
    <property type="entry name" value="HELIX-TURN-HELIX TRANSCRIPTIONAL REGULATOR, ICLR FAMILY"/>
    <property type="match status" value="1"/>
</dbReference>
<feature type="domain" description="IclR-ED" evidence="5">
    <location>
        <begin position="75"/>
        <end position="256"/>
    </location>
</feature>
<dbReference type="Pfam" id="PF09339">
    <property type="entry name" value="HTH_IclR"/>
    <property type="match status" value="1"/>
</dbReference>
<dbReference type="Proteomes" id="UP000502331">
    <property type="component" value="Chromosome"/>
</dbReference>
<evidence type="ECO:0000256" key="1">
    <source>
        <dbReference type="ARBA" id="ARBA00023015"/>
    </source>
</evidence>
<dbReference type="RefSeq" id="WP_246241972.1">
    <property type="nucleotide sequence ID" value="NZ_CP032549.1"/>
</dbReference>
<evidence type="ECO:0000256" key="2">
    <source>
        <dbReference type="ARBA" id="ARBA00023125"/>
    </source>
</evidence>
<evidence type="ECO:0000256" key="3">
    <source>
        <dbReference type="ARBA" id="ARBA00023163"/>
    </source>
</evidence>
<keyword evidence="1" id="KW-0805">Transcription regulation</keyword>
<dbReference type="Gene3D" id="3.30.450.40">
    <property type="match status" value="1"/>
</dbReference>
<dbReference type="Gene3D" id="1.10.10.10">
    <property type="entry name" value="Winged helix-like DNA-binding domain superfamily/Winged helix DNA-binding domain"/>
    <property type="match status" value="1"/>
</dbReference>
<dbReference type="SUPFAM" id="SSF55781">
    <property type="entry name" value="GAF domain-like"/>
    <property type="match status" value="1"/>
</dbReference>
<gene>
    <name evidence="6" type="ORF">D3791_09100</name>
</gene>
<dbReference type="AlphaFoldDB" id="A0A6H0SHY1"/>
<evidence type="ECO:0000259" key="5">
    <source>
        <dbReference type="PROSITE" id="PS51078"/>
    </source>
</evidence>
<evidence type="ECO:0000313" key="6">
    <source>
        <dbReference type="EMBL" id="QIV87272.1"/>
    </source>
</evidence>
<dbReference type="InterPro" id="IPR036388">
    <property type="entry name" value="WH-like_DNA-bd_sf"/>
</dbReference>
<dbReference type="GO" id="GO:0003700">
    <property type="term" value="F:DNA-binding transcription factor activity"/>
    <property type="evidence" value="ECO:0007669"/>
    <property type="project" value="TreeGrafter"/>
</dbReference>
<name>A0A6H0SHY1_9MICC</name>
<dbReference type="GO" id="GO:0045892">
    <property type="term" value="P:negative regulation of DNA-templated transcription"/>
    <property type="evidence" value="ECO:0007669"/>
    <property type="project" value="TreeGrafter"/>
</dbReference>
<accession>A0A6H0SHY1</accession>
<feature type="domain" description="HTH iclR-type" evidence="4">
    <location>
        <begin position="14"/>
        <end position="74"/>
    </location>
</feature>
<dbReference type="PROSITE" id="PS51078">
    <property type="entry name" value="ICLR_ED"/>
    <property type="match status" value="1"/>
</dbReference>
<dbReference type="Pfam" id="PF01614">
    <property type="entry name" value="IclR_C"/>
    <property type="match status" value="1"/>
</dbReference>
<dbReference type="GO" id="GO:0003677">
    <property type="term" value="F:DNA binding"/>
    <property type="evidence" value="ECO:0007669"/>
    <property type="project" value="UniProtKB-KW"/>
</dbReference>
<dbReference type="PANTHER" id="PTHR30136:SF39">
    <property type="entry name" value="TRANSCRIPTIONAL REGULATORY PROTEIN"/>
    <property type="match status" value="1"/>
</dbReference>